<gene>
    <name evidence="1" type="ORF">PG1C_02835</name>
</gene>
<dbReference type="AlphaFoldDB" id="A0A0C5JK12"/>
<evidence type="ECO:0000313" key="2">
    <source>
        <dbReference type="Proteomes" id="UP000061603"/>
    </source>
</evidence>
<dbReference type="RefSeq" id="WP_202635934.1">
    <property type="nucleotide sequence ID" value="NZ_CP010554.1"/>
</dbReference>
<accession>A0A0C5JK12</accession>
<evidence type="ECO:0000313" key="1">
    <source>
        <dbReference type="EMBL" id="AJP47686.1"/>
    </source>
</evidence>
<dbReference type="HOGENOM" id="CLU_2303789_0_0_4"/>
<dbReference type="STRING" id="1565605.PG1C_02835"/>
<dbReference type="Proteomes" id="UP000061603">
    <property type="component" value="Chromosome"/>
</dbReference>
<reference evidence="1 2" key="1">
    <citation type="journal article" date="2015" name="Genome Announc.">
        <title>Complete Genome Sequence of a Novel Bacterium within the Family Rhodocyclaceae That Degrades Polycyclic Aromatic Hydrocarbons.</title>
        <authorList>
            <person name="Singleton D.R."/>
            <person name="Dickey A.N."/>
            <person name="Scholl E.H."/>
            <person name="Wright F.A."/>
            <person name="Aitken M.D."/>
        </authorList>
    </citation>
    <scope>NUCLEOTIDE SEQUENCE [LARGE SCALE GENOMIC DNA]</scope>
    <source>
        <strain evidence="2">PG1-Ca6</strain>
    </source>
</reference>
<protein>
    <submittedName>
        <fullName evidence="1">Uncharacterized protein</fullName>
    </submittedName>
</protein>
<keyword evidence="2" id="KW-1185">Reference proteome</keyword>
<proteinExistence type="predicted"/>
<organism evidence="1 2">
    <name type="scientific">Rugosibacter aromaticivorans</name>
    <dbReference type="NCBI Taxonomy" id="1565605"/>
    <lineage>
        <taxon>Bacteria</taxon>
        <taxon>Pseudomonadati</taxon>
        <taxon>Pseudomonadota</taxon>
        <taxon>Betaproteobacteria</taxon>
        <taxon>Nitrosomonadales</taxon>
        <taxon>Sterolibacteriaceae</taxon>
        <taxon>Rugosibacter</taxon>
    </lineage>
</organism>
<dbReference type="KEGG" id="rbu:PG1C_02835"/>
<name>A0A0C5JK12_9PROT</name>
<sequence length="100" mass="11066">MTTTIPTLDESIERMKQEIIEDIKEGRVPADCPSFSALHDYVDANCYGGFCEDDEIQALTNHFGGLDKDEGMPDALIGYLNDAQNSIDLWIKEGGIQQLA</sequence>
<dbReference type="EMBL" id="CP010554">
    <property type="protein sequence ID" value="AJP47686.1"/>
    <property type="molecule type" value="Genomic_DNA"/>
</dbReference>